<comment type="caution">
    <text evidence="1">Lacks conserved residue(s) required for the propagation of feature annotation.</text>
</comment>
<evidence type="ECO:0000259" key="3">
    <source>
        <dbReference type="Pfam" id="PF04453"/>
    </source>
</evidence>
<comment type="function">
    <text evidence="1">Involved in the assembly of lipopolysaccharide (LPS) at the surface of the outer membrane.</text>
</comment>
<dbReference type="Pfam" id="PF04453">
    <property type="entry name" value="LptD"/>
    <property type="match status" value="1"/>
</dbReference>
<dbReference type="InterPro" id="IPR020889">
    <property type="entry name" value="LipoPS_assembly_LptD"/>
</dbReference>
<comment type="caution">
    <text evidence="4">The sequence shown here is derived from an EMBL/GenBank/DDBJ whole genome shotgun (WGS) entry which is preliminary data.</text>
</comment>
<keyword evidence="5" id="KW-1185">Reference proteome</keyword>
<keyword evidence="1" id="KW-0732">Signal</keyword>
<organism evidence="4 5">
    <name type="scientific">Roseospira visakhapatnamensis</name>
    <dbReference type="NCBI Taxonomy" id="390880"/>
    <lineage>
        <taxon>Bacteria</taxon>
        <taxon>Pseudomonadati</taxon>
        <taxon>Pseudomonadota</taxon>
        <taxon>Alphaproteobacteria</taxon>
        <taxon>Rhodospirillales</taxon>
        <taxon>Rhodospirillaceae</taxon>
        <taxon>Roseospira</taxon>
    </lineage>
</organism>
<dbReference type="AlphaFoldDB" id="A0A7W6RBZ8"/>
<comment type="subunit">
    <text evidence="1">Component of the lipopolysaccharide transport and assembly complex.</text>
</comment>
<feature type="region of interest" description="Disordered" evidence="2">
    <location>
        <begin position="133"/>
        <end position="183"/>
    </location>
</feature>
<evidence type="ECO:0000256" key="1">
    <source>
        <dbReference type="HAMAP-Rule" id="MF_01411"/>
    </source>
</evidence>
<comment type="subcellular location">
    <subcellularLocation>
        <location evidence="1">Cell outer membrane</location>
    </subcellularLocation>
</comment>
<dbReference type="InterPro" id="IPR050218">
    <property type="entry name" value="LptD"/>
</dbReference>
<dbReference type="GO" id="GO:0015920">
    <property type="term" value="P:lipopolysaccharide transport"/>
    <property type="evidence" value="ECO:0007669"/>
    <property type="project" value="InterPro"/>
</dbReference>
<keyword evidence="1" id="KW-0472">Membrane</keyword>
<feature type="compositionally biased region" description="Low complexity" evidence="2">
    <location>
        <begin position="139"/>
        <end position="178"/>
    </location>
</feature>
<dbReference type="InterPro" id="IPR007543">
    <property type="entry name" value="LptD_C"/>
</dbReference>
<comment type="similarity">
    <text evidence="1">Belongs to the LptD family.</text>
</comment>
<dbReference type="RefSeq" id="WP_184043370.1">
    <property type="nucleotide sequence ID" value="NZ_JACIGK010000008.1"/>
</dbReference>
<protein>
    <recommendedName>
        <fullName evidence="1">LPS-assembly protein LptD</fullName>
    </recommendedName>
</protein>
<proteinExistence type="inferred from homology"/>
<dbReference type="GO" id="GO:0009279">
    <property type="term" value="C:cell outer membrane"/>
    <property type="evidence" value="ECO:0007669"/>
    <property type="project" value="UniProtKB-SubCell"/>
</dbReference>
<dbReference type="Gene3D" id="2.60.450.10">
    <property type="entry name" value="Lipopolysaccharide (LPS) transport protein A like domain"/>
    <property type="match status" value="1"/>
</dbReference>
<evidence type="ECO:0000313" key="4">
    <source>
        <dbReference type="EMBL" id="MBB4265719.1"/>
    </source>
</evidence>
<keyword evidence="1" id="KW-0998">Cell outer membrane</keyword>
<dbReference type="GO" id="GO:0043165">
    <property type="term" value="P:Gram-negative-bacterium-type cell outer membrane assembly"/>
    <property type="evidence" value="ECO:0007669"/>
    <property type="project" value="UniProtKB-UniRule"/>
</dbReference>
<accession>A0A7W6RBZ8</accession>
<gene>
    <name evidence="1" type="primary">lptD</name>
    <name evidence="4" type="ORF">GGD89_001343</name>
</gene>
<dbReference type="PANTHER" id="PTHR30189">
    <property type="entry name" value="LPS-ASSEMBLY PROTEIN"/>
    <property type="match status" value="1"/>
</dbReference>
<dbReference type="PANTHER" id="PTHR30189:SF1">
    <property type="entry name" value="LPS-ASSEMBLY PROTEIN LPTD"/>
    <property type="match status" value="1"/>
</dbReference>
<evidence type="ECO:0000313" key="5">
    <source>
        <dbReference type="Proteomes" id="UP000554286"/>
    </source>
</evidence>
<name>A0A7W6RBZ8_9PROT</name>
<evidence type="ECO:0000256" key="2">
    <source>
        <dbReference type="SAM" id="MobiDB-lite"/>
    </source>
</evidence>
<dbReference type="GO" id="GO:1990351">
    <property type="term" value="C:transporter complex"/>
    <property type="evidence" value="ECO:0007669"/>
    <property type="project" value="TreeGrafter"/>
</dbReference>
<dbReference type="EMBL" id="JACIGK010000008">
    <property type="protein sequence ID" value="MBB4265719.1"/>
    <property type="molecule type" value="Genomic_DNA"/>
</dbReference>
<feature type="domain" description="LptD C-terminal" evidence="3">
    <location>
        <begin position="451"/>
        <end position="788"/>
    </location>
</feature>
<reference evidence="4 5" key="1">
    <citation type="submission" date="2020-08" db="EMBL/GenBank/DDBJ databases">
        <title>Genome sequencing of Purple Non-Sulfur Bacteria from various extreme environments.</title>
        <authorList>
            <person name="Mayer M."/>
        </authorList>
    </citation>
    <scope>NUCLEOTIDE SEQUENCE [LARGE SCALE GENOMIC DNA]</scope>
    <source>
        <strain evidence="4 5">JA131</strain>
    </source>
</reference>
<dbReference type="Proteomes" id="UP000554286">
    <property type="component" value="Unassembled WGS sequence"/>
</dbReference>
<sequence length="881" mass="94779">MGVLMAVTRVAVLAVGGLVVAIEPLAAQSLDPGDLAGPGAGFREMSVDMGPDVGSGSGAAGLGILGSLSGAAPAASGAAGRGFRMQTVPDRLPGGMATAGAAAPARSGPASPGVVTVAPVAVPDVRLRPVPTTLPPVSAPAARPTTVSAPASTTTVEPAPASTATPGAGGAAPVPASTESGDEPTLIRADELSRDADLGTYSARGNVELTNGGRMVMADTVTYNERADLVTANGNVRVVEADGTTYFANYVELSSDFRDGFVRDMAVLLEDRSRITAVYATRTGGTRKDFWKGIYSPCDTCPTAEGSPWPTLSGNNASGGRERQRPLWQVRAAHVTHDEVERDIIYRDAVLEVFGIPVAYTPYLSQPDPTVYRRSGLLTPTFGVDDQLGFWTEVPYYYIIDDHQDATVAVRGMSDEGWLLRPEYRRRFGDGELFVEGSLTDDGEEGLAGHLNARGQWHINEIWRAGFDSQYASSDTYRDRYDFGNPTWLTNHAWLEAFQGRSYAAVEALSYTDNRANRDDDDNPRVLPLMTYDYVSDPGAWGDTTRLWGGFQSIFREEGTRSQRLSGSLGWTLPGTTGWGLAYEVATDLNTDLYWVEDANVVDGDTTSGFDGTVARIYPSALVTMRYPLMRSGAEGTQIVEPIVSLGLAPPDLNTRHIPNEDSRDATLHGGTLFSGDRYAGRDRVDDGVTVNYGARWTWLGSEGRRLSAQFGQVYRVFDASAFFPENAGYGDGLSDYVGQIDAVPHPYLDLFYRFRLDRDDLSPNSTVVGFRAGPPVFNVSGTYLSVPAYAEDGGTDITAREELVGGVGITFDRFWTTWGGARYDVRQSRVVDAWAGLSYDDECLGLGLNYTTNYNEVSGERVGQSVLLRLTLKTLGEISF</sequence>
<dbReference type="HAMAP" id="MF_01411">
    <property type="entry name" value="LPS_assembly_LptD"/>
    <property type="match status" value="1"/>
</dbReference>